<sequence>MLGHLFLGHARYLLYMDAKIRLGALEDAWTLLSRGARGGRRGVGVATAKRATPYEEARCVHVLGLAGDGVLAQMRAYRAAGLPEDAPLIEGEWHLRDLADNRSAALGCAWFEEFARWGHARDQISFNFAAWGLRDAPSNAGGAAFRPRRRLPRAKNAHVERAPAYWKARAKSHTCDIDIDHPAERARRGHGLHRARARRARARARARRRRAAALAAAAAAAALWRRRRRAGARARSARARNGRRRRRGVAGRPARRSVERRRSRRSL</sequence>
<protein>
    <submittedName>
        <fullName evidence="2">Uncharacterized protein</fullName>
    </submittedName>
</protein>
<evidence type="ECO:0000313" key="2">
    <source>
        <dbReference type="EMBL" id="KAK7248185.1"/>
    </source>
</evidence>
<comment type="caution">
    <text evidence="2">The sequence shown here is derived from an EMBL/GenBank/DDBJ whole genome shotgun (WGS) entry which is preliminary data.</text>
</comment>
<evidence type="ECO:0000256" key="1">
    <source>
        <dbReference type="SAM" id="MobiDB-lite"/>
    </source>
</evidence>
<reference evidence="2 3" key="1">
    <citation type="submission" date="2024-03" db="EMBL/GenBank/DDBJ databases">
        <title>Aureococcus anophagefferens CCMP1851 and Kratosvirus quantuckense: Draft genome of a second virus-susceptible host strain in the model system.</title>
        <authorList>
            <person name="Chase E."/>
            <person name="Truchon A.R."/>
            <person name="Schepens W."/>
            <person name="Wilhelm S.W."/>
        </authorList>
    </citation>
    <scope>NUCLEOTIDE SEQUENCE [LARGE SCALE GENOMIC DNA]</scope>
    <source>
        <strain evidence="2 3">CCMP1851</strain>
    </source>
</reference>
<accession>A0ABR1G4V6</accession>
<gene>
    <name evidence="2" type="ORF">SO694_00081038</name>
</gene>
<name>A0ABR1G4V6_AURAN</name>
<feature type="region of interest" description="Disordered" evidence="1">
    <location>
        <begin position="228"/>
        <end position="267"/>
    </location>
</feature>
<proteinExistence type="predicted"/>
<organism evidence="2 3">
    <name type="scientific">Aureococcus anophagefferens</name>
    <name type="common">Harmful bloom alga</name>
    <dbReference type="NCBI Taxonomy" id="44056"/>
    <lineage>
        <taxon>Eukaryota</taxon>
        <taxon>Sar</taxon>
        <taxon>Stramenopiles</taxon>
        <taxon>Ochrophyta</taxon>
        <taxon>Pelagophyceae</taxon>
        <taxon>Pelagomonadales</taxon>
        <taxon>Pelagomonadaceae</taxon>
        <taxon>Aureococcus</taxon>
    </lineage>
</organism>
<keyword evidence="3" id="KW-1185">Reference proteome</keyword>
<dbReference type="Proteomes" id="UP001363151">
    <property type="component" value="Unassembled WGS sequence"/>
</dbReference>
<evidence type="ECO:0000313" key="3">
    <source>
        <dbReference type="Proteomes" id="UP001363151"/>
    </source>
</evidence>
<dbReference type="EMBL" id="JBBJCI010000119">
    <property type="protein sequence ID" value="KAK7248185.1"/>
    <property type="molecule type" value="Genomic_DNA"/>
</dbReference>